<accession>A0AAD6G3Y8</accession>
<dbReference type="Pfam" id="PF02466">
    <property type="entry name" value="Tim17"/>
    <property type="match status" value="1"/>
</dbReference>
<evidence type="ECO:0000256" key="5">
    <source>
        <dbReference type="ARBA" id="ARBA00023128"/>
    </source>
</evidence>
<keyword evidence="5" id="KW-0496">Mitochondrion</keyword>
<evidence type="ECO:0000256" key="4">
    <source>
        <dbReference type="ARBA" id="ARBA00022989"/>
    </source>
</evidence>
<keyword evidence="3" id="KW-0999">Mitochondrion inner membrane</keyword>
<dbReference type="EMBL" id="JAPVEA010000005">
    <property type="protein sequence ID" value="KAJ5454583.1"/>
    <property type="molecule type" value="Genomic_DNA"/>
</dbReference>
<comment type="caution">
    <text evidence="8">The sequence shown here is derived from an EMBL/GenBank/DDBJ whole genome shotgun (WGS) entry which is preliminary data.</text>
</comment>
<keyword evidence="4" id="KW-1133">Transmembrane helix</keyword>
<keyword evidence="9" id="KW-1185">Reference proteome</keyword>
<comment type="subcellular location">
    <subcellularLocation>
        <location evidence="1">Mitochondrion inner membrane</location>
        <topology evidence="1">Multi-pass membrane protein</topology>
    </subcellularLocation>
</comment>
<evidence type="ECO:0000256" key="7">
    <source>
        <dbReference type="SAM" id="MobiDB-lite"/>
    </source>
</evidence>
<reference evidence="8" key="1">
    <citation type="submission" date="2022-12" db="EMBL/GenBank/DDBJ databases">
        <authorList>
            <person name="Petersen C."/>
        </authorList>
    </citation>
    <scope>NUCLEOTIDE SEQUENCE</scope>
    <source>
        <strain evidence="8">IBT 16125</strain>
    </source>
</reference>
<dbReference type="GO" id="GO:0005743">
    <property type="term" value="C:mitochondrial inner membrane"/>
    <property type="evidence" value="ECO:0007669"/>
    <property type="project" value="UniProtKB-SubCell"/>
</dbReference>
<sequence>MESRNPSSTTPPSASKSQLIPPRDTMANHEEDHHYHPQDAVSAAVKTTMLTGSVGLFASAVQNTLVRQNVGPLGIFMRSGSTITILAAMGGTYEFAKTASANLREKQDPVNTAIGGFFSGAILGLRGQSQARIDDRNAIGLDRWHTDASPARSLPAVLGYGVALSTGMFAFDYTGGSLFGYSKDKTEDEFDRRTKLRKAFQTPAEQTFAELGEGRGIYAPGYEERRAERIKEAYGIEVPRSPVPAS</sequence>
<feature type="compositionally biased region" description="Low complexity" evidence="7">
    <location>
        <begin position="1"/>
        <end position="13"/>
    </location>
</feature>
<dbReference type="GO" id="GO:0006120">
    <property type="term" value="P:mitochondrial electron transport, NADH to ubiquinone"/>
    <property type="evidence" value="ECO:0007669"/>
    <property type="project" value="InterPro"/>
</dbReference>
<dbReference type="AlphaFoldDB" id="A0AAD6G3Y8"/>
<feature type="region of interest" description="Disordered" evidence="7">
    <location>
        <begin position="1"/>
        <end position="21"/>
    </location>
</feature>
<keyword evidence="6" id="KW-0472">Membrane</keyword>
<protein>
    <submittedName>
        <fullName evidence="8">NADH-ubiquinone oxidoreductase</fullName>
    </submittedName>
</protein>
<dbReference type="PANTHER" id="PTHR21382">
    <property type="entry name" value="NADH-UBIQUINONE OXIDOREDUCTASE SUBUNIT"/>
    <property type="match status" value="1"/>
</dbReference>
<dbReference type="Proteomes" id="UP001213681">
    <property type="component" value="Unassembled WGS sequence"/>
</dbReference>
<evidence type="ECO:0000313" key="9">
    <source>
        <dbReference type="Proteomes" id="UP001213681"/>
    </source>
</evidence>
<evidence type="ECO:0000256" key="3">
    <source>
        <dbReference type="ARBA" id="ARBA00022792"/>
    </source>
</evidence>
<evidence type="ECO:0000256" key="1">
    <source>
        <dbReference type="ARBA" id="ARBA00004448"/>
    </source>
</evidence>
<dbReference type="RefSeq" id="XP_056767539.1">
    <property type="nucleotide sequence ID" value="XM_056908921.1"/>
</dbReference>
<keyword evidence="2" id="KW-0812">Transmembrane</keyword>
<organism evidence="8 9">
    <name type="scientific">Penicillium daleae</name>
    <dbReference type="NCBI Taxonomy" id="63821"/>
    <lineage>
        <taxon>Eukaryota</taxon>
        <taxon>Fungi</taxon>
        <taxon>Dikarya</taxon>
        <taxon>Ascomycota</taxon>
        <taxon>Pezizomycotina</taxon>
        <taxon>Eurotiomycetes</taxon>
        <taxon>Eurotiomycetidae</taxon>
        <taxon>Eurotiales</taxon>
        <taxon>Aspergillaceae</taxon>
        <taxon>Penicillium</taxon>
    </lineage>
</organism>
<proteinExistence type="predicted"/>
<dbReference type="InterPro" id="IPR039205">
    <property type="entry name" value="NDUFA11"/>
</dbReference>
<dbReference type="GO" id="GO:0045271">
    <property type="term" value="C:respiratory chain complex I"/>
    <property type="evidence" value="ECO:0007669"/>
    <property type="project" value="InterPro"/>
</dbReference>
<dbReference type="PANTHER" id="PTHR21382:SF1">
    <property type="entry name" value="NADH DEHYDROGENASE [UBIQUINONE] 1 ALPHA SUBCOMPLEX SUBUNIT 11"/>
    <property type="match status" value="1"/>
</dbReference>
<evidence type="ECO:0000256" key="6">
    <source>
        <dbReference type="ARBA" id="ARBA00023136"/>
    </source>
</evidence>
<reference evidence="8" key="2">
    <citation type="journal article" date="2023" name="IMA Fungus">
        <title>Comparative genomic study of the Penicillium genus elucidates a diverse pangenome and 15 lateral gene transfer events.</title>
        <authorList>
            <person name="Petersen C."/>
            <person name="Sorensen T."/>
            <person name="Nielsen M.R."/>
            <person name="Sondergaard T.E."/>
            <person name="Sorensen J.L."/>
            <person name="Fitzpatrick D.A."/>
            <person name="Frisvad J.C."/>
            <person name="Nielsen K.L."/>
        </authorList>
    </citation>
    <scope>NUCLEOTIDE SEQUENCE</scope>
    <source>
        <strain evidence="8">IBT 16125</strain>
    </source>
</reference>
<evidence type="ECO:0000256" key="2">
    <source>
        <dbReference type="ARBA" id="ARBA00022692"/>
    </source>
</evidence>
<name>A0AAD6G3Y8_9EURO</name>
<evidence type="ECO:0000313" key="8">
    <source>
        <dbReference type="EMBL" id="KAJ5454583.1"/>
    </source>
</evidence>
<dbReference type="GeneID" id="81599164"/>
<gene>
    <name evidence="8" type="ORF">N7458_005539</name>
</gene>